<dbReference type="InterPro" id="IPR007627">
    <property type="entry name" value="RNA_pol_sigma70_r2"/>
</dbReference>
<dbReference type="InterPro" id="IPR013325">
    <property type="entry name" value="RNA_pol_sigma_r2"/>
</dbReference>
<feature type="domain" description="RNA polymerase sigma-70 region 2" evidence="7">
    <location>
        <begin position="36"/>
        <end position="103"/>
    </location>
</feature>
<dbReference type="SUPFAM" id="SSF88659">
    <property type="entry name" value="Sigma3 and sigma4 domains of RNA polymerase sigma factors"/>
    <property type="match status" value="1"/>
</dbReference>
<keyword evidence="2" id="KW-0805">Transcription regulation</keyword>
<dbReference type="Gene3D" id="1.10.1740.10">
    <property type="match status" value="1"/>
</dbReference>
<dbReference type="Gene3D" id="1.10.10.10">
    <property type="entry name" value="Winged helix-like DNA-binding domain superfamily/Winged helix DNA-binding domain"/>
    <property type="match status" value="1"/>
</dbReference>
<dbReference type="NCBIfam" id="TIGR02937">
    <property type="entry name" value="sigma70-ECF"/>
    <property type="match status" value="1"/>
</dbReference>
<keyword evidence="5" id="KW-0804">Transcription</keyword>
<dbReference type="SUPFAM" id="SSF88946">
    <property type="entry name" value="Sigma2 domain of RNA polymerase sigma factors"/>
    <property type="match status" value="1"/>
</dbReference>
<evidence type="ECO:0000256" key="1">
    <source>
        <dbReference type="ARBA" id="ARBA00010641"/>
    </source>
</evidence>
<accession>A0ABP9GG26</accession>
<dbReference type="InterPro" id="IPR036388">
    <property type="entry name" value="WH-like_DNA-bd_sf"/>
</dbReference>
<evidence type="ECO:0000256" key="6">
    <source>
        <dbReference type="SAM" id="MobiDB-lite"/>
    </source>
</evidence>
<gene>
    <name evidence="8" type="ORF">GCM10023224_25380</name>
</gene>
<feature type="compositionally biased region" description="Basic and acidic residues" evidence="6">
    <location>
        <begin position="193"/>
        <end position="209"/>
    </location>
</feature>
<feature type="compositionally biased region" description="Low complexity" evidence="6">
    <location>
        <begin position="210"/>
        <end position="233"/>
    </location>
</feature>
<evidence type="ECO:0000259" key="7">
    <source>
        <dbReference type="Pfam" id="PF04542"/>
    </source>
</evidence>
<dbReference type="InterPro" id="IPR014284">
    <property type="entry name" value="RNA_pol_sigma-70_dom"/>
</dbReference>
<evidence type="ECO:0000313" key="8">
    <source>
        <dbReference type="EMBL" id="GAA4942021.1"/>
    </source>
</evidence>
<protein>
    <recommendedName>
        <fullName evidence="7">RNA polymerase sigma-70 region 2 domain-containing protein</fullName>
    </recommendedName>
</protein>
<dbReference type="InterPro" id="IPR039425">
    <property type="entry name" value="RNA_pol_sigma-70-like"/>
</dbReference>
<dbReference type="EMBL" id="BAABIK010000012">
    <property type="protein sequence ID" value="GAA4942021.1"/>
    <property type="molecule type" value="Genomic_DNA"/>
</dbReference>
<keyword evidence="4" id="KW-0238">DNA-binding</keyword>
<evidence type="ECO:0000313" key="9">
    <source>
        <dbReference type="Proteomes" id="UP001499993"/>
    </source>
</evidence>
<evidence type="ECO:0000256" key="4">
    <source>
        <dbReference type="ARBA" id="ARBA00023125"/>
    </source>
</evidence>
<dbReference type="Pfam" id="PF04542">
    <property type="entry name" value="Sigma70_r2"/>
    <property type="match status" value="1"/>
</dbReference>
<name>A0ABP9GG26_9ACTN</name>
<evidence type="ECO:0000256" key="2">
    <source>
        <dbReference type="ARBA" id="ARBA00023015"/>
    </source>
</evidence>
<dbReference type="Proteomes" id="UP001499993">
    <property type="component" value="Unassembled WGS sequence"/>
</dbReference>
<proteinExistence type="inferred from homology"/>
<dbReference type="PANTHER" id="PTHR43133">
    <property type="entry name" value="RNA POLYMERASE ECF-TYPE SIGMA FACTO"/>
    <property type="match status" value="1"/>
</dbReference>
<dbReference type="InterPro" id="IPR013324">
    <property type="entry name" value="RNA_pol_sigma_r3/r4-like"/>
</dbReference>
<keyword evidence="3" id="KW-0731">Sigma factor</keyword>
<comment type="caution">
    <text evidence="8">The sequence shown here is derived from an EMBL/GenBank/DDBJ whole genome shotgun (WGS) entry which is preliminary data.</text>
</comment>
<sequence length="233" mass="25328">MSLLGVRVADQSYAEVSTGELVKRALCDDDTAWEALMNRFAARVHAVVRSHGLSPHDAQDAEQTVWSNLAEHLSRIRTPESVGPWLATATRRECGRLLRLARRAPPADPERLHAVDHRSPEAAAVAAERDRLVRRAIAALGEPDRTVAVLELHAPRSPAAEIAEFAGLSPAEVPAVRRRVRRRLQRSLAEQGYGHDRGAGRERARDGKAGRAAPAEPAAPDSSAPRRSGTGRQ</sequence>
<comment type="similarity">
    <text evidence="1">Belongs to the sigma-70 factor family. ECF subfamily.</text>
</comment>
<feature type="region of interest" description="Disordered" evidence="6">
    <location>
        <begin position="186"/>
        <end position="233"/>
    </location>
</feature>
<reference evidence="9" key="1">
    <citation type="journal article" date="2019" name="Int. J. Syst. Evol. Microbiol.">
        <title>The Global Catalogue of Microorganisms (GCM) 10K type strain sequencing project: providing services to taxonomists for standard genome sequencing and annotation.</title>
        <authorList>
            <consortium name="The Broad Institute Genomics Platform"/>
            <consortium name="The Broad Institute Genome Sequencing Center for Infectious Disease"/>
            <person name="Wu L."/>
            <person name="Ma J."/>
        </authorList>
    </citation>
    <scope>NUCLEOTIDE SEQUENCE [LARGE SCALE GENOMIC DNA]</scope>
    <source>
        <strain evidence="9">JCM 18123</strain>
    </source>
</reference>
<evidence type="ECO:0000256" key="3">
    <source>
        <dbReference type="ARBA" id="ARBA00023082"/>
    </source>
</evidence>
<organism evidence="8 9">
    <name type="scientific">Streptomonospora halophila</name>
    <dbReference type="NCBI Taxonomy" id="427369"/>
    <lineage>
        <taxon>Bacteria</taxon>
        <taxon>Bacillati</taxon>
        <taxon>Actinomycetota</taxon>
        <taxon>Actinomycetes</taxon>
        <taxon>Streptosporangiales</taxon>
        <taxon>Nocardiopsidaceae</taxon>
        <taxon>Streptomonospora</taxon>
    </lineage>
</organism>
<keyword evidence="9" id="KW-1185">Reference proteome</keyword>
<dbReference type="PANTHER" id="PTHR43133:SF8">
    <property type="entry name" value="RNA POLYMERASE SIGMA FACTOR HI_1459-RELATED"/>
    <property type="match status" value="1"/>
</dbReference>
<evidence type="ECO:0000256" key="5">
    <source>
        <dbReference type="ARBA" id="ARBA00023163"/>
    </source>
</evidence>